<sequence length="231" mass="26260">MEAGNGIEGERDGYDGVSRDGCLSGFIDSGSRESHRLFLSRRTVLEMLRDRGYAVSVSEINLSLQEFRAIYGQEPDVDRLRISIAHQSHPSKRMLVIFCGPGIVKVNVIRSLATQIVNKDSLTGLILILQNQITNQALKAVDLFSFKVEIFQITDLLVNITKHVLKPKHRVLTDQEKDRLLKKFSIEEKQLPRMLKKDAIARYYGLERGQVVKVTYGGEITESHVTYRCVW</sequence>
<keyword evidence="1" id="KW-0804">Transcription</keyword>
<keyword evidence="2" id="KW-1185">Reference proteome</keyword>
<accession>A0ACC1X5C1</accession>
<comment type="caution">
    <text evidence="1">The sequence shown here is derived from an EMBL/GenBank/DDBJ whole genome shotgun (WGS) entry which is preliminary data.</text>
</comment>
<evidence type="ECO:0000313" key="1">
    <source>
        <dbReference type="EMBL" id="KAJ4706656.1"/>
    </source>
</evidence>
<dbReference type="Proteomes" id="UP001164539">
    <property type="component" value="Chromosome 11"/>
</dbReference>
<organism evidence="1 2">
    <name type="scientific">Melia azedarach</name>
    <name type="common">Chinaberry tree</name>
    <dbReference type="NCBI Taxonomy" id="155640"/>
    <lineage>
        <taxon>Eukaryota</taxon>
        <taxon>Viridiplantae</taxon>
        <taxon>Streptophyta</taxon>
        <taxon>Embryophyta</taxon>
        <taxon>Tracheophyta</taxon>
        <taxon>Spermatophyta</taxon>
        <taxon>Magnoliopsida</taxon>
        <taxon>eudicotyledons</taxon>
        <taxon>Gunneridae</taxon>
        <taxon>Pentapetalae</taxon>
        <taxon>rosids</taxon>
        <taxon>malvids</taxon>
        <taxon>Sapindales</taxon>
        <taxon>Meliaceae</taxon>
        <taxon>Melia</taxon>
    </lineage>
</organism>
<keyword evidence="1" id="KW-0240">DNA-directed RNA polymerase</keyword>
<reference evidence="1 2" key="1">
    <citation type="journal article" date="2023" name="Science">
        <title>Complex scaffold remodeling in plant triterpene biosynthesis.</title>
        <authorList>
            <person name="De La Pena R."/>
            <person name="Hodgson H."/>
            <person name="Liu J.C."/>
            <person name="Stephenson M.J."/>
            <person name="Martin A.C."/>
            <person name="Owen C."/>
            <person name="Harkess A."/>
            <person name="Leebens-Mack J."/>
            <person name="Jimenez L.E."/>
            <person name="Osbourn A."/>
            <person name="Sattely E.S."/>
        </authorList>
    </citation>
    <scope>NUCLEOTIDE SEQUENCE [LARGE SCALE GENOMIC DNA]</scope>
    <source>
        <strain evidence="2">cv. JPN11</strain>
        <tissue evidence="1">Leaf</tissue>
    </source>
</reference>
<evidence type="ECO:0000313" key="2">
    <source>
        <dbReference type="Proteomes" id="UP001164539"/>
    </source>
</evidence>
<gene>
    <name evidence="1" type="ORF">OWV82_020284</name>
</gene>
<protein>
    <submittedName>
        <fullName evidence="1">DNA-directed RNA polymerase II</fullName>
    </submittedName>
</protein>
<proteinExistence type="predicted"/>
<name>A0ACC1X5C1_MELAZ</name>
<dbReference type="EMBL" id="CM051404">
    <property type="protein sequence ID" value="KAJ4706656.1"/>
    <property type="molecule type" value="Genomic_DNA"/>
</dbReference>